<evidence type="ECO:0000256" key="1">
    <source>
        <dbReference type="ARBA" id="ARBA00023015"/>
    </source>
</evidence>
<keyword evidence="2" id="KW-0238">DNA-binding</keyword>
<dbReference type="SUPFAM" id="SSF46785">
    <property type="entry name" value="Winged helix' DNA-binding domain"/>
    <property type="match status" value="1"/>
</dbReference>
<evidence type="ECO:0000256" key="3">
    <source>
        <dbReference type="ARBA" id="ARBA00023163"/>
    </source>
</evidence>
<name>A0A1G8KZF0_9PSED</name>
<dbReference type="CDD" id="cd00090">
    <property type="entry name" value="HTH_ARSR"/>
    <property type="match status" value="1"/>
</dbReference>
<organism evidence="5 6">
    <name type="scientific">Pseudomonas panipatensis</name>
    <dbReference type="NCBI Taxonomy" id="428992"/>
    <lineage>
        <taxon>Bacteria</taxon>
        <taxon>Pseudomonadati</taxon>
        <taxon>Pseudomonadota</taxon>
        <taxon>Gammaproteobacteria</taxon>
        <taxon>Pseudomonadales</taxon>
        <taxon>Pseudomonadaceae</taxon>
        <taxon>Pseudomonas</taxon>
    </lineage>
</organism>
<dbReference type="Gene3D" id="1.10.10.10">
    <property type="entry name" value="Winged helix-like DNA-binding domain superfamily/Winged helix DNA-binding domain"/>
    <property type="match status" value="1"/>
</dbReference>
<dbReference type="NCBIfam" id="NF033788">
    <property type="entry name" value="HTH_metalloreg"/>
    <property type="match status" value="1"/>
</dbReference>
<dbReference type="RefSeq" id="WP_090266160.1">
    <property type="nucleotide sequence ID" value="NZ_FNDS01000010.1"/>
</dbReference>
<evidence type="ECO:0000313" key="6">
    <source>
        <dbReference type="Proteomes" id="UP000199636"/>
    </source>
</evidence>
<dbReference type="AlphaFoldDB" id="A0A1G8KZF0"/>
<evidence type="ECO:0000256" key="2">
    <source>
        <dbReference type="ARBA" id="ARBA00023125"/>
    </source>
</evidence>
<sequence length="99" mass="11172">MDIQQMRLAAGEAANILRSLSHPDRLMLLCQLSQGERSVGELEELLGIQQPNLSQQLGVLRSEGLVDTRRDGKRIFYSVKDPKVLHLLGTLYLLYCPRP</sequence>
<dbReference type="SMART" id="SM00418">
    <property type="entry name" value="HTH_ARSR"/>
    <property type="match status" value="1"/>
</dbReference>
<accession>A0A1G8KZF0</accession>
<evidence type="ECO:0000259" key="4">
    <source>
        <dbReference type="PROSITE" id="PS50987"/>
    </source>
</evidence>
<dbReference type="InterPro" id="IPR036390">
    <property type="entry name" value="WH_DNA-bd_sf"/>
</dbReference>
<dbReference type="EMBL" id="FNDS01000010">
    <property type="protein sequence ID" value="SDI48794.1"/>
    <property type="molecule type" value="Genomic_DNA"/>
</dbReference>
<protein>
    <submittedName>
        <fullName evidence="5">ArsR family transcriptional regulator</fullName>
    </submittedName>
</protein>
<feature type="domain" description="HTH arsR-type" evidence="4">
    <location>
        <begin position="5"/>
        <end position="99"/>
    </location>
</feature>
<dbReference type="GO" id="GO:0003677">
    <property type="term" value="F:DNA binding"/>
    <property type="evidence" value="ECO:0007669"/>
    <property type="project" value="UniProtKB-KW"/>
</dbReference>
<dbReference type="PANTHER" id="PTHR43132">
    <property type="entry name" value="ARSENICAL RESISTANCE OPERON REPRESSOR ARSR-RELATED"/>
    <property type="match status" value="1"/>
</dbReference>
<evidence type="ECO:0000313" key="5">
    <source>
        <dbReference type="EMBL" id="SDI48794.1"/>
    </source>
</evidence>
<reference evidence="6" key="1">
    <citation type="submission" date="2016-10" db="EMBL/GenBank/DDBJ databases">
        <authorList>
            <person name="Varghese N."/>
            <person name="Submissions S."/>
        </authorList>
    </citation>
    <scope>NUCLEOTIDE SEQUENCE [LARGE SCALE GENOMIC DNA]</scope>
    <source>
        <strain evidence="6">CCM 7469</strain>
    </source>
</reference>
<dbReference type="STRING" id="428992.SAMN05216272_11053"/>
<keyword evidence="3" id="KW-0804">Transcription</keyword>
<dbReference type="Proteomes" id="UP000199636">
    <property type="component" value="Unassembled WGS sequence"/>
</dbReference>
<dbReference type="InterPro" id="IPR036388">
    <property type="entry name" value="WH-like_DNA-bd_sf"/>
</dbReference>
<dbReference type="Pfam" id="PF01022">
    <property type="entry name" value="HTH_5"/>
    <property type="match status" value="1"/>
</dbReference>
<keyword evidence="1" id="KW-0805">Transcription regulation</keyword>
<gene>
    <name evidence="5" type="ORF">SAMN05216272_11053</name>
</gene>
<dbReference type="InterPro" id="IPR001845">
    <property type="entry name" value="HTH_ArsR_DNA-bd_dom"/>
</dbReference>
<proteinExistence type="predicted"/>
<dbReference type="GO" id="GO:0003700">
    <property type="term" value="F:DNA-binding transcription factor activity"/>
    <property type="evidence" value="ECO:0007669"/>
    <property type="project" value="InterPro"/>
</dbReference>
<dbReference type="PANTHER" id="PTHR43132:SF2">
    <property type="entry name" value="ARSENICAL RESISTANCE OPERON REPRESSOR ARSR-RELATED"/>
    <property type="match status" value="1"/>
</dbReference>
<dbReference type="InterPro" id="IPR011991">
    <property type="entry name" value="ArsR-like_HTH"/>
</dbReference>
<dbReference type="PROSITE" id="PS50987">
    <property type="entry name" value="HTH_ARSR_2"/>
    <property type="match status" value="1"/>
</dbReference>
<dbReference type="OrthoDB" id="9796124at2"/>
<dbReference type="PRINTS" id="PR00778">
    <property type="entry name" value="HTHARSR"/>
</dbReference>
<dbReference type="InterPro" id="IPR051011">
    <property type="entry name" value="Metal_resp_trans_reg"/>
</dbReference>
<keyword evidence="6" id="KW-1185">Reference proteome</keyword>